<dbReference type="GeneID" id="59343840"/>
<dbReference type="Pfam" id="PF01738">
    <property type="entry name" value="DLH"/>
    <property type="match status" value="1"/>
</dbReference>
<feature type="domain" description="DUF7702" evidence="3">
    <location>
        <begin position="4"/>
        <end position="254"/>
    </location>
</feature>
<evidence type="ECO:0000313" key="4">
    <source>
        <dbReference type="EMBL" id="KAF7306597.1"/>
    </source>
</evidence>
<organism evidence="4 5">
    <name type="scientific">Mycena indigotica</name>
    <dbReference type="NCBI Taxonomy" id="2126181"/>
    <lineage>
        <taxon>Eukaryota</taxon>
        <taxon>Fungi</taxon>
        <taxon>Dikarya</taxon>
        <taxon>Basidiomycota</taxon>
        <taxon>Agaricomycotina</taxon>
        <taxon>Agaricomycetes</taxon>
        <taxon>Agaricomycetidae</taxon>
        <taxon>Agaricales</taxon>
        <taxon>Marasmiineae</taxon>
        <taxon>Mycenaceae</taxon>
        <taxon>Mycena</taxon>
    </lineage>
</organism>
<dbReference type="InterPro" id="IPR056119">
    <property type="entry name" value="DUF7702"/>
</dbReference>
<dbReference type="Pfam" id="PF24800">
    <property type="entry name" value="DUF7702"/>
    <property type="match status" value="1"/>
</dbReference>
<protein>
    <submittedName>
        <fullName evidence="4">Dienelactone hydrolase family protein</fullName>
    </submittedName>
</protein>
<feature type="transmembrane region" description="Helical" evidence="1">
    <location>
        <begin position="231"/>
        <end position="252"/>
    </location>
</feature>
<keyword evidence="1" id="KW-0472">Membrane</keyword>
<keyword evidence="4" id="KW-0378">Hydrolase</keyword>
<keyword evidence="1" id="KW-1133">Transmembrane helix</keyword>
<feature type="transmembrane region" description="Helical" evidence="1">
    <location>
        <begin position="72"/>
        <end position="93"/>
    </location>
</feature>
<feature type="transmembrane region" description="Helical" evidence="1">
    <location>
        <begin position="6"/>
        <end position="28"/>
    </location>
</feature>
<feature type="transmembrane region" description="Helical" evidence="1">
    <location>
        <begin position="40"/>
        <end position="60"/>
    </location>
</feature>
<evidence type="ECO:0000259" key="3">
    <source>
        <dbReference type="Pfam" id="PF24800"/>
    </source>
</evidence>
<evidence type="ECO:0000313" key="5">
    <source>
        <dbReference type="Proteomes" id="UP000636479"/>
    </source>
</evidence>
<dbReference type="GO" id="GO:0016787">
    <property type="term" value="F:hydrolase activity"/>
    <property type="evidence" value="ECO:0007669"/>
    <property type="project" value="UniProtKB-KW"/>
</dbReference>
<comment type="caution">
    <text evidence="4">The sequence shown here is derived from an EMBL/GenBank/DDBJ whole genome shotgun (WGS) entry which is preliminary data.</text>
</comment>
<keyword evidence="5" id="KW-1185">Reference proteome</keyword>
<dbReference type="SUPFAM" id="SSF53474">
    <property type="entry name" value="alpha/beta-Hydrolases"/>
    <property type="match status" value="1"/>
</dbReference>
<dbReference type="RefSeq" id="XP_037221616.1">
    <property type="nucleotide sequence ID" value="XM_037361324.1"/>
</dbReference>
<reference evidence="4" key="1">
    <citation type="submission" date="2020-05" db="EMBL/GenBank/DDBJ databases">
        <title>Mycena genomes resolve the evolution of fungal bioluminescence.</title>
        <authorList>
            <person name="Tsai I.J."/>
        </authorList>
    </citation>
    <scope>NUCLEOTIDE SEQUENCE</scope>
    <source>
        <strain evidence="4">171206Taipei</strain>
    </source>
</reference>
<keyword evidence="1" id="KW-0812">Transmembrane</keyword>
<sequence>MPSLDTRGIIAAAQLGAYTPIAAVSLYLTIRYALRRDAGWIFLMIFSLVRIAGGALIIAAEVMKNPKQDMYIAAYILFHGGLAPLMLSTLGFLGLAGQHTYSELTFLTDLQRAIAVFLVIALGLTIAGGILGTHLAPTQGHIGDILRKTGAALHGAVYVAFIWIHIRCWDDRYEMRSFRRRLLYGVLLALPVLGARVAYEILTAFSAQDLFGLLPSKNRNLAMFHPVTGKWIYYAILGIALEFIVAVLYLLFSTVLSRRHLESAYTPKGTFKSVGDFKKVYVTGESNSATNALVCVYDIFGYFPQTEQGADMLASSLNVTVYMPDFFEPNEPFPSENFPPTTDEGKKALQDFFGGTASPPAAVEKLTAFGQHLKSNGAAKVGAYGFCWGGKVTLVSGGASTPFDAVSIVHPAMMSVGDAEKLTVPLGIYPSKDEPVDEYVKIVNSLASKPFASRCDNKLYANMHHGWAAARADLNKPDNKEQFEDLYTRLAQFFSKAL</sequence>
<dbReference type="PANTHER" id="PTHR47668">
    <property type="entry name" value="DIENELACTONE HYDROLASE FAMILY PROTEIN (AFU_ORTHOLOGUE AFUA_6G01940)"/>
    <property type="match status" value="1"/>
</dbReference>
<dbReference type="AlphaFoldDB" id="A0A8H6SYE3"/>
<gene>
    <name evidence="4" type="ORF">MIND_00451000</name>
</gene>
<evidence type="ECO:0000256" key="1">
    <source>
        <dbReference type="SAM" id="Phobius"/>
    </source>
</evidence>
<dbReference type="InterPro" id="IPR029058">
    <property type="entry name" value="AB_hydrolase_fold"/>
</dbReference>
<dbReference type="OrthoDB" id="2147163at2759"/>
<feature type="domain" description="Dienelactone hydrolase" evidence="2">
    <location>
        <begin position="281"/>
        <end position="497"/>
    </location>
</feature>
<accession>A0A8H6SYE3</accession>
<evidence type="ECO:0000259" key="2">
    <source>
        <dbReference type="Pfam" id="PF01738"/>
    </source>
</evidence>
<dbReference type="EMBL" id="JACAZF010000004">
    <property type="protein sequence ID" value="KAF7306597.1"/>
    <property type="molecule type" value="Genomic_DNA"/>
</dbReference>
<feature type="transmembrane region" description="Helical" evidence="1">
    <location>
        <begin position="151"/>
        <end position="169"/>
    </location>
</feature>
<dbReference type="Gene3D" id="3.40.50.1820">
    <property type="entry name" value="alpha/beta hydrolase"/>
    <property type="match status" value="1"/>
</dbReference>
<feature type="transmembrane region" description="Helical" evidence="1">
    <location>
        <begin position="181"/>
        <end position="199"/>
    </location>
</feature>
<dbReference type="PANTHER" id="PTHR47668:SF1">
    <property type="entry name" value="DIENELACTONE HYDROLASE DOMAIN-CONTAINING PROTEIN-RELATED"/>
    <property type="match status" value="1"/>
</dbReference>
<proteinExistence type="predicted"/>
<name>A0A8H6SYE3_9AGAR</name>
<dbReference type="InterPro" id="IPR002925">
    <property type="entry name" value="Dienelactn_hydro"/>
</dbReference>
<dbReference type="Proteomes" id="UP000636479">
    <property type="component" value="Unassembled WGS sequence"/>
</dbReference>
<feature type="transmembrane region" description="Helical" evidence="1">
    <location>
        <begin position="113"/>
        <end position="131"/>
    </location>
</feature>